<evidence type="ECO:0000256" key="1">
    <source>
        <dbReference type="ARBA" id="ARBA00006890"/>
    </source>
</evidence>
<organism evidence="8 9">
    <name type="scientific">Sulfoacidibacillus ferrooxidans</name>
    <dbReference type="NCBI Taxonomy" id="2005001"/>
    <lineage>
        <taxon>Bacteria</taxon>
        <taxon>Bacillati</taxon>
        <taxon>Bacillota</taxon>
        <taxon>Bacilli</taxon>
        <taxon>Bacillales</taxon>
        <taxon>Alicyclobacillaceae</taxon>
        <taxon>Sulfoacidibacillus</taxon>
    </lineage>
</organism>
<dbReference type="EC" id="2.7.7.9" evidence="2 6"/>
<protein>
    <recommendedName>
        <fullName evidence="2 6">UTP--glucose-1-phosphate uridylyltransferase</fullName>
        <ecNumber evidence="2 6">2.7.7.9</ecNumber>
    </recommendedName>
    <alternativeName>
        <fullName evidence="6">UDP-glucose pyrophosphorylase</fullName>
    </alternativeName>
</protein>
<proteinExistence type="inferred from homology"/>
<name>A0A9X2ABF8_9BACL</name>
<evidence type="ECO:0000256" key="2">
    <source>
        <dbReference type="ARBA" id="ARBA00012415"/>
    </source>
</evidence>
<dbReference type="Gene3D" id="3.90.550.10">
    <property type="entry name" value="Spore Coat Polysaccharide Biosynthesis Protein SpsA, Chain A"/>
    <property type="match status" value="1"/>
</dbReference>
<dbReference type="SUPFAM" id="SSF53448">
    <property type="entry name" value="Nucleotide-diphospho-sugar transferases"/>
    <property type="match status" value="1"/>
</dbReference>
<dbReference type="AlphaFoldDB" id="A0A9X2ABF8"/>
<dbReference type="NCBIfam" id="TIGR01099">
    <property type="entry name" value="galU"/>
    <property type="match status" value="1"/>
</dbReference>
<evidence type="ECO:0000259" key="7">
    <source>
        <dbReference type="Pfam" id="PF00483"/>
    </source>
</evidence>
<dbReference type="Pfam" id="PF00483">
    <property type="entry name" value="NTP_transferase"/>
    <property type="match status" value="1"/>
</dbReference>
<comment type="catalytic activity">
    <reaction evidence="5 6">
        <text>alpha-D-glucose 1-phosphate + UTP + H(+) = UDP-alpha-D-glucose + diphosphate</text>
        <dbReference type="Rhea" id="RHEA:19889"/>
        <dbReference type="ChEBI" id="CHEBI:15378"/>
        <dbReference type="ChEBI" id="CHEBI:33019"/>
        <dbReference type="ChEBI" id="CHEBI:46398"/>
        <dbReference type="ChEBI" id="CHEBI:58601"/>
        <dbReference type="ChEBI" id="CHEBI:58885"/>
        <dbReference type="EC" id="2.7.7.9"/>
    </reaction>
</comment>
<dbReference type="PANTHER" id="PTHR43197:SF1">
    <property type="entry name" value="UTP--GLUCOSE-1-PHOSPHATE URIDYLYLTRANSFERASE"/>
    <property type="match status" value="1"/>
</dbReference>
<comment type="similarity">
    <text evidence="1 6">Belongs to the UDPGP type 2 family.</text>
</comment>
<dbReference type="Proteomes" id="UP001139263">
    <property type="component" value="Unassembled WGS sequence"/>
</dbReference>
<dbReference type="GO" id="GO:0006011">
    <property type="term" value="P:UDP-alpha-D-glucose metabolic process"/>
    <property type="evidence" value="ECO:0007669"/>
    <property type="project" value="InterPro"/>
</dbReference>
<dbReference type="InterPro" id="IPR005771">
    <property type="entry name" value="GalU_uridylyltTrfase_bac/arc"/>
</dbReference>
<dbReference type="GO" id="GO:0003983">
    <property type="term" value="F:UTP:glucose-1-phosphate uridylyltransferase activity"/>
    <property type="evidence" value="ECO:0007669"/>
    <property type="project" value="UniProtKB-EC"/>
</dbReference>
<dbReference type="EMBL" id="JALBUF010000002">
    <property type="protein sequence ID" value="MCI0182933.1"/>
    <property type="molecule type" value="Genomic_DNA"/>
</dbReference>
<keyword evidence="3 6" id="KW-0808">Transferase</keyword>
<evidence type="ECO:0000256" key="4">
    <source>
        <dbReference type="ARBA" id="ARBA00022695"/>
    </source>
</evidence>
<dbReference type="CDD" id="cd02541">
    <property type="entry name" value="UGPase_prokaryotic"/>
    <property type="match status" value="1"/>
</dbReference>
<keyword evidence="9" id="KW-1185">Reference proteome</keyword>
<feature type="domain" description="Nucleotidyl transferase" evidence="7">
    <location>
        <begin position="6"/>
        <end position="265"/>
    </location>
</feature>
<evidence type="ECO:0000256" key="6">
    <source>
        <dbReference type="RuleBase" id="RU361259"/>
    </source>
</evidence>
<dbReference type="InterPro" id="IPR029044">
    <property type="entry name" value="Nucleotide-diphossugar_trans"/>
</dbReference>
<evidence type="ECO:0000313" key="9">
    <source>
        <dbReference type="Proteomes" id="UP001139263"/>
    </source>
</evidence>
<dbReference type="RefSeq" id="WP_241712546.1">
    <property type="nucleotide sequence ID" value="NZ_JALBUF010000002.1"/>
</dbReference>
<gene>
    <name evidence="8" type="primary">gtaB</name>
    <name evidence="8" type="ORF">MM817_01202</name>
</gene>
<comment type="caution">
    <text evidence="8">The sequence shown here is derived from an EMBL/GenBank/DDBJ whole genome shotgun (WGS) entry which is preliminary data.</text>
</comment>
<reference evidence="8" key="1">
    <citation type="submission" date="2022-03" db="EMBL/GenBank/DDBJ databases">
        <title>Draft Genome Sequence of Firmicute Strain S0AB, a Heterotrophic Iron/Sulfur-Oxidizing Extreme Acidophile.</title>
        <authorList>
            <person name="Vergara E."/>
            <person name="Pakostova E."/>
            <person name="Johnson D.B."/>
            <person name="Holmes D.S."/>
        </authorList>
    </citation>
    <scope>NUCLEOTIDE SEQUENCE</scope>
    <source>
        <strain evidence="8">S0AB</strain>
    </source>
</reference>
<accession>A0A9X2ABF8</accession>
<evidence type="ECO:0000256" key="5">
    <source>
        <dbReference type="ARBA" id="ARBA00048128"/>
    </source>
</evidence>
<sequence length="299" mass="33091">MKQVRKAVIPAAGLGTRFLPATKAQPKEMLPLVDKPAIQYIVEEAVAAGIEDFLIVTGRSKRAIEDHFDRSLELEMHLAEHEKRSTLEVVQHISQLANIHYIRQPELKGLGHAVYMAKSFVGSEPFAVLLGDDIIYSPKPALSQLLDIYERCGKSVVGVKPVPRESVSSYGIIAGLSSDGVEYNVTDLIEKPFEHEAPSNLAIVGRYVITPEIFSIIENTPPGKQGEVQLTDALRSLMCKDGLYACKIDGLRFDIGDKLGYIKATIGLALTRSDMKVDVLHYLHEILESEEREHGPFTM</sequence>
<dbReference type="InterPro" id="IPR005835">
    <property type="entry name" value="NTP_transferase_dom"/>
</dbReference>
<dbReference type="PANTHER" id="PTHR43197">
    <property type="entry name" value="UTP--GLUCOSE-1-PHOSPHATE URIDYLYLTRANSFERASE"/>
    <property type="match status" value="1"/>
</dbReference>
<keyword evidence="4 6" id="KW-0548">Nucleotidyltransferase</keyword>
<evidence type="ECO:0000256" key="3">
    <source>
        <dbReference type="ARBA" id="ARBA00022679"/>
    </source>
</evidence>
<evidence type="ECO:0000313" key="8">
    <source>
        <dbReference type="EMBL" id="MCI0182933.1"/>
    </source>
</evidence>